<dbReference type="EMBL" id="BLKT01000003">
    <property type="protein sequence ID" value="GFG56418.1"/>
    <property type="molecule type" value="Genomic_DNA"/>
</dbReference>
<evidence type="ECO:0000313" key="1">
    <source>
        <dbReference type="EMBL" id="GFG56418.1"/>
    </source>
</evidence>
<dbReference type="InterPro" id="IPR024384">
    <property type="entry name" value="DUF2742"/>
</dbReference>
<accession>A0A7I9WGH2</accession>
<comment type="caution">
    <text evidence="1">The sequence shown here is derived from an EMBL/GenBank/DDBJ whole genome shotgun (WGS) entry which is preliminary data.</text>
</comment>
<evidence type="ECO:0000313" key="2">
    <source>
        <dbReference type="Proteomes" id="UP000465241"/>
    </source>
</evidence>
<gene>
    <name evidence="1" type="ORF">MMUR_05540</name>
</gene>
<name>A0A7I9WGH2_9MYCO</name>
<reference evidence="1 2" key="1">
    <citation type="journal article" date="2019" name="Emerg. Microbes Infect.">
        <title>Comprehensive subspecies identification of 175 nontuberculous mycobacteria species based on 7547 genomic profiles.</title>
        <authorList>
            <person name="Matsumoto Y."/>
            <person name="Kinjo T."/>
            <person name="Motooka D."/>
            <person name="Nabeya D."/>
            <person name="Jung N."/>
            <person name="Uechi K."/>
            <person name="Horii T."/>
            <person name="Iida T."/>
            <person name="Fujita J."/>
            <person name="Nakamura S."/>
        </authorList>
    </citation>
    <scope>NUCLEOTIDE SEQUENCE [LARGE SCALE GENOMIC DNA]</scope>
    <source>
        <strain evidence="1 2">JCM 13392</strain>
    </source>
</reference>
<dbReference type="AlphaFoldDB" id="A0A7I9WGH2"/>
<dbReference type="Proteomes" id="UP000465241">
    <property type="component" value="Unassembled WGS sequence"/>
</dbReference>
<keyword evidence="2" id="KW-1185">Reference proteome</keyword>
<protein>
    <recommendedName>
        <fullName evidence="3">DUF2742 domain-containing protein</fullName>
    </recommendedName>
</protein>
<organism evidence="1 2">
    <name type="scientific">Mycolicibacterium murale</name>
    <dbReference type="NCBI Taxonomy" id="182220"/>
    <lineage>
        <taxon>Bacteria</taxon>
        <taxon>Bacillati</taxon>
        <taxon>Actinomycetota</taxon>
        <taxon>Actinomycetes</taxon>
        <taxon>Mycobacteriales</taxon>
        <taxon>Mycobacteriaceae</taxon>
        <taxon>Mycolicibacterium</taxon>
    </lineage>
</organism>
<sequence>MTHAKTETRPLTGAGSPASAQVNWYSTFAFAERFAAGQDVQLANLPIAGTPAWCGLPDDDARKLLSLVLGGVREALNHDVEQEHRAAASREVSGSARWITEHNRFLSNRGRTYIRRESA</sequence>
<dbReference type="Pfam" id="PF10888">
    <property type="entry name" value="DUF2742"/>
    <property type="match status" value="1"/>
</dbReference>
<proteinExistence type="predicted"/>
<dbReference type="RefSeq" id="WP_193488060.1">
    <property type="nucleotide sequence ID" value="NZ_BAAAMC010000028.1"/>
</dbReference>
<evidence type="ECO:0008006" key="3">
    <source>
        <dbReference type="Google" id="ProtNLM"/>
    </source>
</evidence>